<gene>
    <name evidence="2" type="ORF">JMJ77_008989</name>
</gene>
<reference evidence="2" key="1">
    <citation type="submission" date="2021-05" db="EMBL/GenBank/DDBJ databases">
        <title>Comparative genomics of three Colletotrichum scovillei strains and genetic complementation revealed genes involved fungal growth and virulence on chili pepper.</title>
        <authorList>
            <person name="Hsieh D.-K."/>
            <person name="Chuang S.-C."/>
            <person name="Chen C.-Y."/>
            <person name="Chao Y.-T."/>
            <person name="Lu M.-Y.J."/>
            <person name="Lee M.-H."/>
            <person name="Shih M.-C."/>
        </authorList>
    </citation>
    <scope>NUCLEOTIDE SEQUENCE</scope>
    <source>
        <strain evidence="2">Coll-153</strain>
    </source>
</reference>
<sequence>MVSSIANPDQPTRAVIRTSATLDRCRFGTVCRAGALSKLRTSPKRGPDERITEAEAKSGLTSCQLLISGISVPSAASDGVMGHKETTLAPNASLGR</sequence>
<dbReference type="EMBL" id="JAESDN010000018">
    <property type="protein sequence ID" value="KAG7040714.1"/>
    <property type="molecule type" value="Genomic_DNA"/>
</dbReference>
<protein>
    <submittedName>
        <fullName evidence="2">Uncharacterized protein</fullName>
    </submittedName>
</protein>
<evidence type="ECO:0000256" key="1">
    <source>
        <dbReference type="SAM" id="MobiDB-lite"/>
    </source>
</evidence>
<dbReference type="Proteomes" id="UP000699042">
    <property type="component" value="Unassembled WGS sequence"/>
</dbReference>
<feature type="region of interest" description="Disordered" evidence="1">
    <location>
        <begin position="75"/>
        <end position="96"/>
    </location>
</feature>
<evidence type="ECO:0000313" key="2">
    <source>
        <dbReference type="EMBL" id="KAG7040714.1"/>
    </source>
</evidence>
<comment type="caution">
    <text evidence="2">The sequence shown here is derived from an EMBL/GenBank/DDBJ whole genome shotgun (WGS) entry which is preliminary data.</text>
</comment>
<evidence type="ECO:0000313" key="3">
    <source>
        <dbReference type="Proteomes" id="UP000699042"/>
    </source>
</evidence>
<dbReference type="AlphaFoldDB" id="A0A9P7QQ42"/>
<keyword evidence="3" id="KW-1185">Reference proteome</keyword>
<organism evidence="2 3">
    <name type="scientific">Colletotrichum scovillei</name>
    <dbReference type="NCBI Taxonomy" id="1209932"/>
    <lineage>
        <taxon>Eukaryota</taxon>
        <taxon>Fungi</taxon>
        <taxon>Dikarya</taxon>
        <taxon>Ascomycota</taxon>
        <taxon>Pezizomycotina</taxon>
        <taxon>Sordariomycetes</taxon>
        <taxon>Hypocreomycetidae</taxon>
        <taxon>Glomerellales</taxon>
        <taxon>Glomerellaceae</taxon>
        <taxon>Colletotrichum</taxon>
        <taxon>Colletotrichum acutatum species complex</taxon>
    </lineage>
</organism>
<accession>A0A9P7QQ42</accession>
<proteinExistence type="predicted"/>
<name>A0A9P7QQ42_9PEZI</name>